<dbReference type="AlphaFoldDB" id="A0A0U4C2U8"/>
<sequence length="207" mass="22808">MLSVSLGGRAQSADPDPKPAYRLYGDLAAYSSYFLPLGNHSGTGFGLPLQATLGYQLRPRLAVQVGVAYRAASGNSEGTILDNGSSRAYANDYRNTNLSVSALGRYTLTRNPAHRFQFDVLGGMTLERHTFRGTGFYPDYDQPTGSVEFNRSSSNNRYLLTAGASVRYQLSPRFELLYTGTVNTDIRSFQQLTTSSALGLRYRFGRR</sequence>
<dbReference type="InterPro" id="IPR027385">
    <property type="entry name" value="Beta-barrel_OMP"/>
</dbReference>
<accession>A0A0U4C2U8</accession>
<proteinExistence type="predicted"/>
<dbReference type="Pfam" id="PF13505">
    <property type="entry name" value="OMP_b-brl"/>
    <property type="match status" value="1"/>
</dbReference>
<name>A0A0U4C2U8_9BACT</name>
<dbReference type="Gene3D" id="2.40.160.20">
    <property type="match status" value="1"/>
</dbReference>
<evidence type="ECO:0000313" key="4">
    <source>
        <dbReference type="Proteomes" id="UP000059542"/>
    </source>
</evidence>
<keyword evidence="1" id="KW-0732">Signal</keyword>
<evidence type="ECO:0000256" key="1">
    <source>
        <dbReference type="ARBA" id="ARBA00022729"/>
    </source>
</evidence>
<dbReference type="Proteomes" id="UP000059542">
    <property type="component" value="Chromosome"/>
</dbReference>
<protein>
    <recommendedName>
        <fullName evidence="2">Outer membrane protein beta-barrel domain-containing protein</fullName>
    </recommendedName>
</protein>
<dbReference type="EMBL" id="CP013909">
    <property type="protein sequence ID" value="ALW87009.1"/>
    <property type="molecule type" value="Genomic_DNA"/>
</dbReference>
<dbReference type="InterPro" id="IPR011250">
    <property type="entry name" value="OMP/PagP_B-barrel"/>
</dbReference>
<gene>
    <name evidence="3" type="ORF">AUC43_19140</name>
</gene>
<dbReference type="KEGG" id="hyg:AUC43_19140"/>
<keyword evidence="4" id="KW-1185">Reference proteome</keyword>
<evidence type="ECO:0000313" key="3">
    <source>
        <dbReference type="EMBL" id="ALW87009.1"/>
    </source>
</evidence>
<dbReference type="SUPFAM" id="SSF56925">
    <property type="entry name" value="OMPA-like"/>
    <property type="match status" value="1"/>
</dbReference>
<feature type="domain" description="Outer membrane protein beta-barrel" evidence="2">
    <location>
        <begin position="6"/>
        <end position="204"/>
    </location>
</feature>
<organism evidence="3 4">
    <name type="scientific">Hymenobacter sedentarius</name>
    <dbReference type="NCBI Taxonomy" id="1411621"/>
    <lineage>
        <taxon>Bacteria</taxon>
        <taxon>Pseudomonadati</taxon>
        <taxon>Bacteroidota</taxon>
        <taxon>Cytophagia</taxon>
        <taxon>Cytophagales</taxon>
        <taxon>Hymenobacteraceae</taxon>
        <taxon>Hymenobacter</taxon>
    </lineage>
</organism>
<reference evidence="3 4" key="1">
    <citation type="submission" date="2015-12" db="EMBL/GenBank/DDBJ databases">
        <authorList>
            <person name="Shamseldin A."/>
            <person name="Moawad H."/>
            <person name="Abd El-Rahim W.M."/>
            <person name="Sadowsky M.J."/>
        </authorList>
    </citation>
    <scope>NUCLEOTIDE SEQUENCE [LARGE SCALE GENOMIC DNA]</scope>
    <source>
        <strain evidence="3 4">DG5B</strain>
    </source>
</reference>
<evidence type="ECO:0000259" key="2">
    <source>
        <dbReference type="Pfam" id="PF13505"/>
    </source>
</evidence>